<dbReference type="PANTHER" id="PTHR23267">
    <property type="entry name" value="IMMUNOGLOBULIN LIGHT CHAIN"/>
    <property type="match status" value="1"/>
</dbReference>
<feature type="domain" description="Ig-like" evidence="3">
    <location>
        <begin position="20"/>
        <end position="106"/>
    </location>
</feature>
<evidence type="ECO:0000256" key="1">
    <source>
        <dbReference type="ARBA" id="ARBA00023157"/>
    </source>
</evidence>
<dbReference type="SMART" id="SM00406">
    <property type="entry name" value="IGv"/>
    <property type="match status" value="1"/>
</dbReference>
<dbReference type="AlphaFoldDB" id="A0A0B8RUH1"/>
<keyword evidence="1" id="KW-1015">Disulfide bond</keyword>
<dbReference type="Pfam" id="PF07654">
    <property type="entry name" value="C1-set"/>
    <property type="match status" value="1"/>
</dbReference>
<keyword evidence="2" id="KW-0732">Signal</keyword>
<dbReference type="SMART" id="SM00409">
    <property type="entry name" value="IG"/>
    <property type="match status" value="1"/>
</dbReference>
<protein>
    <submittedName>
        <fullName evidence="4">Ig lambda chain</fullName>
    </submittedName>
</protein>
<dbReference type="InterPro" id="IPR036179">
    <property type="entry name" value="Ig-like_dom_sf"/>
</dbReference>
<feature type="signal peptide" evidence="2">
    <location>
        <begin position="1"/>
        <end position="19"/>
    </location>
</feature>
<dbReference type="InterPro" id="IPR050150">
    <property type="entry name" value="IgV_Light_Chain"/>
</dbReference>
<organism evidence="4">
    <name type="scientific">Philothamnus irregularis</name>
    <name type="common">brown tree snake</name>
    <dbReference type="NCBI Taxonomy" id="1899461"/>
    <lineage>
        <taxon>Eukaryota</taxon>
        <taxon>Metazoa</taxon>
        <taxon>Chordata</taxon>
        <taxon>Craniata</taxon>
        <taxon>Vertebrata</taxon>
        <taxon>Euteleostomi</taxon>
        <taxon>Lepidosauria</taxon>
        <taxon>Squamata</taxon>
        <taxon>Bifurcata</taxon>
        <taxon>Unidentata</taxon>
        <taxon>Episquamata</taxon>
        <taxon>Toxicofera</taxon>
        <taxon>Serpentes</taxon>
        <taxon>Colubroidea</taxon>
        <taxon>Colubridae</taxon>
        <taxon>Colubrinae</taxon>
        <taxon>Philothamnus</taxon>
    </lineage>
</organism>
<dbReference type="PROSITE" id="PS50835">
    <property type="entry name" value="IG_LIKE"/>
    <property type="match status" value="2"/>
</dbReference>
<dbReference type="SMART" id="SM00407">
    <property type="entry name" value="IGc1"/>
    <property type="match status" value="1"/>
</dbReference>
<evidence type="ECO:0000259" key="3">
    <source>
        <dbReference type="PROSITE" id="PS50835"/>
    </source>
</evidence>
<dbReference type="InterPro" id="IPR013783">
    <property type="entry name" value="Ig-like_fold"/>
</dbReference>
<evidence type="ECO:0000313" key="4">
    <source>
        <dbReference type="EMBL" id="JAG67681.1"/>
    </source>
</evidence>
<accession>A0A0B8RUH1</accession>
<dbReference type="EMBL" id="GBSH01001345">
    <property type="protein sequence ID" value="JAG67681.1"/>
    <property type="molecule type" value="Transcribed_RNA"/>
</dbReference>
<dbReference type="InterPro" id="IPR003599">
    <property type="entry name" value="Ig_sub"/>
</dbReference>
<name>A0A0B8RUH1_9SAUR</name>
<proteinExistence type="predicted"/>
<dbReference type="InterPro" id="IPR007110">
    <property type="entry name" value="Ig-like_dom"/>
</dbReference>
<dbReference type="FunFam" id="2.60.40.10:FF:000283">
    <property type="entry name" value="Immunoglobulin kappa constant"/>
    <property type="match status" value="1"/>
</dbReference>
<feature type="domain" description="Ig-like" evidence="3">
    <location>
        <begin position="133"/>
        <end position="226"/>
    </location>
</feature>
<dbReference type="InterPro" id="IPR003597">
    <property type="entry name" value="Ig_C1-set"/>
</dbReference>
<reference evidence="4" key="1">
    <citation type="journal article" date="2014" name="BMC Genomics">
        <title>RNA-seq and high-definition mass spectrometry reveal the complex and divergent venoms of two rear-fanged colubrid snakes.</title>
        <authorList>
            <person name="McGivern J.J."/>
            <person name="Wray K.P."/>
            <person name="Margres M.J."/>
            <person name="Couch M.E."/>
            <person name="Mackessy S.P."/>
            <person name="Rokyta D.R."/>
        </authorList>
    </citation>
    <scope>NUCLEOTIDE SEQUENCE</scope>
    <source>
        <tissue evidence="4">Venom gland</tissue>
    </source>
</reference>
<evidence type="ECO:0000256" key="2">
    <source>
        <dbReference type="SAM" id="SignalP"/>
    </source>
</evidence>
<sequence>MGWAVAFLALLTYCTGIDGQSTWTQPPSSSVSPGGTVTISCSTAQSSYTIGWHQQKAGKGPRFVHCNGCSNRGEGISNRFTATQSGTTGSLTITSAEVEDEAVYYCGSWSSAGMWVFGGGTQLTVTGQPPVSPSVQVFAPSEQEIKGEKKATLACLLSGFHPPGFTLKWKVDGTETTSGVETTKATKQGDKYLASSYLTRSDSNYGDHTYVCEVTHNGKTFTKALTGSGSC</sequence>
<dbReference type="Gene3D" id="2.60.40.10">
    <property type="entry name" value="Immunoglobulins"/>
    <property type="match status" value="2"/>
</dbReference>
<dbReference type="Pfam" id="PF07686">
    <property type="entry name" value="V-set"/>
    <property type="match status" value="1"/>
</dbReference>
<dbReference type="InterPro" id="IPR013106">
    <property type="entry name" value="Ig_V-set"/>
</dbReference>
<dbReference type="SUPFAM" id="SSF48726">
    <property type="entry name" value="Immunoglobulin"/>
    <property type="match status" value="2"/>
</dbReference>
<feature type="chain" id="PRO_5002124062" evidence="2">
    <location>
        <begin position="20"/>
        <end position="231"/>
    </location>
</feature>